<keyword evidence="11" id="KW-1185">Reference proteome</keyword>
<feature type="domain" description="PAC" evidence="9">
    <location>
        <begin position="974"/>
        <end position="1026"/>
    </location>
</feature>
<dbReference type="SUPFAM" id="SSF47384">
    <property type="entry name" value="Homodimeric domain of signal transducing histidine kinase"/>
    <property type="match status" value="1"/>
</dbReference>
<dbReference type="SMART" id="SM00086">
    <property type="entry name" value="PAC"/>
    <property type="match status" value="7"/>
</dbReference>
<evidence type="ECO:0000259" key="8">
    <source>
        <dbReference type="PROSITE" id="PS50112"/>
    </source>
</evidence>
<evidence type="ECO:0000256" key="2">
    <source>
        <dbReference type="ARBA" id="ARBA00012438"/>
    </source>
</evidence>
<feature type="domain" description="PAS" evidence="8">
    <location>
        <begin position="145"/>
        <end position="215"/>
    </location>
</feature>
<keyword evidence="5" id="KW-0418">Kinase</keyword>
<dbReference type="NCBIfam" id="TIGR00229">
    <property type="entry name" value="sensory_box"/>
    <property type="match status" value="7"/>
</dbReference>
<dbReference type="InterPro" id="IPR000014">
    <property type="entry name" value="PAS"/>
</dbReference>
<dbReference type="PRINTS" id="PR00344">
    <property type="entry name" value="BCTRLSENSOR"/>
</dbReference>
<feature type="domain" description="PAS" evidence="8">
    <location>
        <begin position="269"/>
        <end position="339"/>
    </location>
</feature>
<dbReference type="InterPro" id="IPR013656">
    <property type="entry name" value="PAS_4"/>
</dbReference>
<feature type="domain" description="PAS" evidence="8">
    <location>
        <begin position="898"/>
        <end position="970"/>
    </location>
</feature>
<feature type="domain" description="PAS" evidence="8">
    <location>
        <begin position="1147"/>
        <end position="1217"/>
    </location>
</feature>
<keyword evidence="3" id="KW-0597">Phosphoprotein</keyword>
<dbReference type="EMBL" id="FOOH01000043">
    <property type="protein sequence ID" value="SFG23313.1"/>
    <property type="molecule type" value="Genomic_DNA"/>
</dbReference>
<keyword evidence="4" id="KW-0808">Transferase</keyword>
<dbReference type="InterPro" id="IPR003594">
    <property type="entry name" value="HATPase_dom"/>
</dbReference>
<evidence type="ECO:0000256" key="1">
    <source>
        <dbReference type="ARBA" id="ARBA00000085"/>
    </source>
</evidence>
<evidence type="ECO:0000313" key="11">
    <source>
        <dbReference type="Proteomes" id="UP000199116"/>
    </source>
</evidence>
<dbReference type="PROSITE" id="PS50113">
    <property type="entry name" value="PAC"/>
    <property type="match status" value="6"/>
</dbReference>
<evidence type="ECO:0000259" key="9">
    <source>
        <dbReference type="PROSITE" id="PS50113"/>
    </source>
</evidence>
<dbReference type="CDD" id="cd00082">
    <property type="entry name" value="HisKA"/>
    <property type="match status" value="1"/>
</dbReference>
<feature type="domain" description="PAC" evidence="9">
    <location>
        <begin position="342"/>
        <end position="393"/>
    </location>
</feature>
<dbReference type="PANTHER" id="PTHR43304:SF1">
    <property type="entry name" value="PAC DOMAIN-CONTAINING PROTEIN"/>
    <property type="match status" value="1"/>
</dbReference>
<reference evidence="11" key="1">
    <citation type="submission" date="2016-10" db="EMBL/GenBank/DDBJ databases">
        <authorList>
            <person name="Varghese N."/>
            <person name="Submissions S."/>
        </authorList>
    </citation>
    <scope>NUCLEOTIDE SEQUENCE [LARGE SCALE GENOMIC DNA]</scope>
    <source>
        <strain evidence="11">DSM 23515</strain>
    </source>
</reference>
<feature type="domain" description="PAC" evidence="9">
    <location>
        <begin position="845"/>
        <end position="897"/>
    </location>
</feature>
<dbReference type="SMART" id="SM00387">
    <property type="entry name" value="HATPase_c"/>
    <property type="match status" value="1"/>
</dbReference>
<dbReference type="SUPFAM" id="SSF55874">
    <property type="entry name" value="ATPase domain of HSP90 chaperone/DNA topoisomerase II/histidine kinase"/>
    <property type="match status" value="1"/>
</dbReference>
<evidence type="ECO:0000256" key="5">
    <source>
        <dbReference type="ARBA" id="ARBA00022777"/>
    </source>
</evidence>
<dbReference type="SMART" id="SM00091">
    <property type="entry name" value="PAS"/>
    <property type="match status" value="8"/>
</dbReference>
<dbReference type="RefSeq" id="WP_093306611.1">
    <property type="nucleotide sequence ID" value="NZ_FOOH01000043.1"/>
</dbReference>
<dbReference type="Pfam" id="PF13426">
    <property type="entry name" value="PAS_9"/>
    <property type="match status" value="2"/>
</dbReference>
<keyword evidence="6" id="KW-0175">Coiled coil</keyword>
<gene>
    <name evidence="10" type="ORF">SAMN04488033_1439</name>
</gene>
<dbReference type="Gene3D" id="3.30.565.10">
    <property type="entry name" value="Histidine kinase-like ATPase, C-terminal domain"/>
    <property type="match status" value="1"/>
</dbReference>
<name>A0A1I2Q6P5_9FLAO</name>
<dbReference type="PROSITE" id="PS50109">
    <property type="entry name" value="HIS_KIN"/>
    <property type="match status" value="1"/>
</dbReference>
<feature type="domain" description="PAC" evidence="9">
    <location>
        <begin position="717"/>
        <end position="768"/>
    </location>
</feature>
<dbReference type="GO" id="GO:0006355">
    <property type="term" value="P:regulation of DNA-templated transcription"/>
    <property type="evidence" value="ECO:0007669"/>
    <property type="project" value="InterPro"/>
</dbReference>
<accession>A0A1I2Q6P5</accession>
<dbReference type="Pfam" id="PF08448">
    <property type="entry name" value="PAS_4"/>
    <property type="match status" value="3"/>
</dbReference>
<evidence type="ECO:0000256" key="4">
    <source>
        <dbReference type="ARBA" id="ARBA00022679"/>
    </source>
</evidence>
<comment type="catalytic activity">
    <reaction evidence="1">
        <text>ATP + protein L-histidine = ADP + protein N-phospho-L-histidine.</text>
        <dbReference type="EC" id="2.7.13.3"/>
    </reaction>
</comment>
<feature type="domain" description="PAC" evidence="9">
    <location>
        <begin position="217"/>
        <end position="268"/>
    </location>
</feature>
<evidence type="ECO:0000313" key="10">
    <source>
        <dbReference type="EMBL" id="SFG23313.1"/>
    </source>
</evidence>
<dbReference type="InterPro" id="IPR004358">
    <property type="entry name" value="Sig_transdc_His_kin-like_C"/>
</dbReference>
<dbReference type="SUPFAM" id="SSF55785">
    <property type="entry name" value="PYP-like sensor domain (PAS domain)"/>
    <property type="match status" value="9"/>
</dbReference>
<feature type="coiled-coil region" evidence="6">
    <location>
        <begin position="1254"/>
        <end position="1281"/>
    </location>
</feature>
<dbReference type="PROSITE" id="PS50112">
    <property type="entry name" value="PAS"/>
    <property type="match status" value="6"/>
</dbReference>
<organism evidence="10 11">
    <name type="scientific">Salegentibacter agarivorans</name>
    <dbReference type="NCBI Taxonomy" id="345907"/>
    <lineage>
        <taxon>Bacteria</taxon>
        <taxon>Pseudomonadati</taxon>
        <taxon>Bacteroidota</taxon>
        <taxon>Flavobacteriia</taxon>
        <taxon>Flavobacteriales</taxon>
        <taxon>Flavobacteriaceae</taxon>
        <taxon>Salegentibacter</taxon>
    </lineage>
</organism>
<dbReference type="InterPro" id="IPR052162">
    <property type="entry name" value="Sensor_kinase/Photoreceptor"/>
</dbReference>
<evidence type="ECO:0000259" key="7">
    <source>
        <dbReference type="PROSITE" id="PS50109"/>
    </source>
</evidence>
<dbReference type="InterPro" id="IPR036097">
    <property type="entry name" value="HisK_dim/P_sf"/>
</dbReference>
<feature type="domain" description="PAS" evidence="8">
    <location>
        <begin position="394"/>
        <end position="436"/>
    </location>
</feature>
<feature type="domain" description="PAC" evidence="9">
    <location>
        <begin position="465"/>
        <end position="516"/>
    </location>
</feature>
<dbReference type="GO" id="GO:0000155">
    <property type="term" value="F:phosphorelay sensor kinase activity"/>
    <property type="evidence" value="ECO:0007669"/>
    <property type="project" value="InterPro"/>
</dbReference>
<dbReference type="InterPro" id="IPR013767">
    <property type="entry name" value="PAS_fold"/>
</dbReference>
<dbReference type="InterPro" id="IPR003661">
    <property type="entry name" value="HisK_dim/P_dom"/>
</dbReference>
<dbReference type="Pfam" id="PF08447">
    <property type="entry name" value="PAS_3"/>
    <property type="match status" value="3"/>
</dbReference>
<dbReference type="InterPro" id="IPR001610">
    <property type="entry name" value="PAC"/>
</dbReference>
<feature type="domain" description="Histidine kinase" evidence="7">
    <location>
        <begin position="1288"/>
        <end position="1501"/>
    </location>
</feature>
<dbReference type="Gene3D" id="1.10.287.130">
    <property type="match status" value="1"/>
</dbReference>
<dbReference type="Pfam" id="PF00989">
    <property type="entry name" value="PAS"/>
    <property type="match status" value="1"/>
</dbReference>
<dbReference type="Gene3D" id="2.10.70.100">
    <property type="match status" value="1"/>
</dbReference>
<dbReference type="PANTHER" id="PTHR43304">
    <property type="entry name" value="PHYTOCHROME-LIKE PROTEIN CPH1"/>
    <property type="match status" value="1"/>
</dbReference>
<dbReference type="InterPro" id="IPR005467">
    <property type="entry name" value="His_kinase_dom"/>
</dbReference>
<dbReference type="InterPro" id="IPR000700">
    <property type="entry name" value="PAS-assoc_C"/>
</dbReference>
<dbReference type="InterPro" id="IPR036890">
    <property type="entry name" value="HATPase_C_sf"/>
</dbReference>
<dbReference type="Pfam" id="PF02518">
    <property type="entry name" value="HATPase_c"/>
    <property type="match status" value="1"/>
</dbReference>
<dbReference type="EC" id="2.7.13.3" evidence="2"/>
<proteinExistence type="predicted"/>
<dbReference type="InterPro" id="IPR013655">
    <property type="entry name" value="PAS_fold_3"/>
</dbReference>
<dbReference type="InterPro" id="IPR035965">
    <property type="entry name" value="PAS-like_dom_sf"/>
</dbReference>
<evidence type="ECO:0000256" key="6">
    <source>
        <dbReference type="SAM" id="Coils"/>
    </source>
</evidence>
<dbReference type="Gene3D" id="3.30.450.20">
    <property type="entry name" value="PAS domain"/>
    <property type="match status" value="10"/>
</dbReference>
<feature type="domain" description="PAS" evidence="8">
    <location>
        <begin position="517"/>
        <end position="588"/>
    </location>
</feature>
<evidence type="ECO:0000256" key="3">
    <source>
        <dbReference type="ARBA" id="ARBA00022553"/>
    </source>
</evidence>
<sequence length="1509" mass="175238">MGCYKSIFRNLPFPCLLFEKKKNLYVIKEANSLYLEVTNKSEKELMGKTVEEVFPENPTSGLKDILDSLNNAYISKEPHKIDVLRYDLYDNQNKIYKLKYWEVENIPVFDDVASTWYILNVVKDITTQIVEKDRGDLLQVKLDAKTEKHKKFIERNTDGIYTLDRNGYFTNLNQGLIDITETPERELLNMNFLPFCDPEHRERIVEKFNNALNGENQKFEAKFISGKSREMVLDISLIPFSSNGIIAGVYGIAKDITKLKESEAALLRSERKFKALVQEGSDLIGILDLEGRYKFVSETFYPILGITPKEFIGKSAFEFIHPEDKERVTSNFSELENKNQVLIAPFRFRNAKGEWRWIETKATNLIDDPVIQGIVTNSRDITDRILSEKALKKNEEKYRAFFENSLDGILLTNPYGEIFAANNAACKLFQRTEQEICEIGRNALVDRNDPRVVEALKEREETGKVNAEVNMRRKDGSIFLAALSCTIFQGAKGEKLSSMIIRDISESKRTEEELKASEKEYRKLFQNNPLPNIIYDKDTLKILDINKATLDHYGFNREELLNASLLDFIPENEKTNFKKNIFTSVNEGEVTHHRNITLEKNGKRIIVETFGYGLQYHLKNCRLIILLDVTEKENALQKLKDKTEKLITAQKIAKMGYWTHNLENNKFFWSDEVFNIWERDKEIFQPNVESFNNTIHPDDLDTFIEKNKLALQGNKQLDFEHRIILPNGKIKWVHEKGKIIKNQEGNTVFEGTVQDVTEERNNLEQLMQSEARQRGILHSQTNYLTRINLQGNYTYVNDKFVKDFMWLYNTEKIEEQSALSSVKPYHHDRVRDTFKKCVATPNTVFQLEIDKFKEDGGERITLWDFICIPDAKGKPFEVQGVGIDITDRVKVERELKESNTRYELVSKATSDAIYDWDINSNLVQWGKTFYALFGYSPDNFKPTIEAFFDKIHPQDRDFIKKSLTRGIKGKDNRWREEYRFKKADGSYAIVIERGFILRDKEGKAFRMVGAMQDVTERRKLEGLLDEATRLANIGSFEIDCEKGTLYWSAVTKKIHGVPLDYNPTLEKGIYFYKEGESRTAMNNAYRRAYKDNISYDLELQLVTAEGEERWVRKIGKPTFVNGKCIRINGSFQDITYLKMSEMQALEASEEKEKVLESIGDAFWMVDNNWIVTYWNKHAEDVLDCPRDKVMGRNLWEVFSDAQGTDFETYYLKAVKEQTIENFEAYFERVEKWLEVAAYPSPNGLSVYFRDVTERKKSELQIKELNKNLKIYTEELVEANKGLEQFSFIVSHNLRSPVANIIGLADLINTNDYPEEVRNKFLQALFENVKRLDTVISDLNTILQVKVEMDAKKETVILDDLVWDIKSSIQNLIEKEEVRIETNFEVTSLHTVQSYLYSIFYNLISNSIKYRKPDIFPQIKISSKIKDGATVITFEDNGLGIDLEKKGDQVFGLYRKFHDHVEGKGMGLFLVRTQVELLGGKISIESEVNGGTKFIITFKEKTYNYNSEYV</sequence>
<dbReference type="Proteomes" id="UP000199116">
    <property type="component" value="Unassembled WGS sequence"/>
</dbReference>
<dbReference type="CDD" id="cd00130">
    <property type="entry name" value="PAS"/>
    <property type="match status" value="7"/>
</dbReference>
<protein>
    <recommendedName>
        <fullName evidence="2">histidine kinase</fullName>
        <ecNumber evidence="2">2.7.13.3</ecNumber>
    </recommendedName>
</protein>